<evidence type="ECO:0000256" key="6">
    <source>
        <dbReference type="ARBA" id="ARBA00023010"/>
    </source>
</evidence>
<feature type="region of interest" description="Disordered" evidence="8">
    <location>
        <begin position="59"/>
        <end position="96"/>
    </location>
</feature>
<dbReference type="GO" id="GO:0015031">
    <property type="term" value="P:protein transport"/>
    <property type="evidence" value="ECO:0007669"/>
    <property type="project" value="UniProtKB-KW"/>
</dbReference>
<keyword evidence="2" id="KW-0813">Transport</keyword>
<evidence type="ECO:0000256" key="8">
    <source>
        <dbReference type="SAM" id="MobiDB-lite"/>
    </source>
</evidence>
<dbReference type="RefSeq" id="WP_058292873.1">
    <property type="nucleotide sequence ID" value="NZ_JGYD01000027.1"/>
</dbReference>
<dbReference type="Gene3D" id="1.20.5.3310">
    <property type="match status" value="1"/>
</dbReference>
<gene>
    <name evidence="10" type="ORF">DA01_06030</name>
</gene>
<evidence type="ECO:0000256" key="3">
    <source>
        <dbReference type="ARBA" id="ARBA00022692"/>
    </source>
</evidence>
<feature type="compositionally biased region" description="Low complexity" evidence="8">
    <location>
        <begin position="70"/>
        <end position="80"/>
    </location>
</feature>
<keyword evidence="4" id="KW-0653">Protein transport</keyword>
<dbReference type="InterPro" id="IPR003369">
    <property type="entry name" value="TatA/B/E"/>
</dbReference>
<evidence type="ECO:0000256" key="7">
    <source>
        <dbReference type="ARBA" id="ARBA00023136"/>
    </source>
</evidence>
<name>A0A0V8LXK5_9CHLR</name>
<evidence type="ECO:0000256" key="9">
    <source>
        <dbReference type="SAM" id="Phobius"/>
    </source>
</evidence>
<dbReference type="Proteomes" id="UP000053577">
    <property type="component" value="Unassembled WGS sequence"/>
</dbReference>
<dbReference type="GO" id="GO:0016020">
    <property type="term" value="C:membrane"/>
    <property type="evidence" value="ECO:0007669"/>
    <property type="project" value="UniProtKB-SubCell"/>
</dbReference>
<accession>A0A0V8LXK5</accession>
<keyword evidence="5 9" id="KW-1133">Transmembrane helix</keyword>
<evidence type="ECO:0000313" key="10">
    <source>
        <dbReference type="EMBL" id="KSV16229.1"/>
    </source>
</evidence>
<protein>
    <submittedName>
        <fullName evidence="10">Preprotein translocase subunit TatA</fullName>
    </submittedName>
</protein>
<evidence type="ECO:0000256" key="2">
    <source>
        <dbReference type="ARBA" id="ARBA00022448"/>
    </source>
</evidence>
<dbReference type="PRINTS" id="PR01506">
    <property type="entry name" value="TATBPROTEIN"/>
</dbReference>
<comment type="subcellular location">
    <subcellularLocation>
        <location evidence="1">Membrane</location>
        <topology evidence="1">Single-pass membrane protein</topology>
    </subcellularLocation>
</comment>
<dbReference type="OrthoDB" id="9800908at2"/>
<comment type="caution">
    <text evidence="10">The sequence shown here is derived from an EMBL/GenBank/DDBJ whole genome shotgun (WGS) entry which is preliminary data.</text>
</comment>
<evidence type="ECO:0000256" key="5">
    <source>
        <dbReference type="ARBA" id="ARBA00022989"/>
    </source>
</evidence>
<dbReference type="eggNOG" id="COG1826">
    <property type="taxonomic scope" value="Bacteria"/>
</dbReference>
<feature type="transmembrane region" description="Helical" evidence="9">
    <location>
        <begin position="6"/>
        <end position="23"/>
    </location>
</feature>
<evidence type="ECO:0000313" key="11">
    <source>
        <dbReference type="Proteomes" id="UP000053577"/>
    </source>
</evidence>
<proteinExistence type="predicted"/>
<dbReference type="EMBL" id="JGYD01000027">
    <property type="protein sequence ID" value="KSV16229.1"/>
    <property type="molecule type" value="Genomic_DNA"/>
</dbReference>
<reference evidence="10 11" key="1">
    <citation type="journal article" date="2015" name="Sci. Rep.">
        <title>A comparative genomics and reductive dehalogenase gene transcription study of two chloroethene-respiring bacteria, Dehalococcoides mccartyi strains MB and 11a.</title>
        <authorList>
            <person name="Low A."/>
            <person name="Shen Z."/>
            <person name="Cheng D."/>
            <person name="Rogers M.J."/>
            <person name="Lee P.K."/>
            <person name="He J."/>
        </authorList>
    </citation>
    <scope>NUCLEOTIDE SEQUENCE [LARGE SCALE GENOMIC DNA]</scope>
    <source>
        <strain evidence="10 11">MB</strain>
    </source>
</reference>
<sequence>MDFLGIGFGEIIIVLIVATLIFGPGKIPEFARQIGQFVNSFRKVTSEMTRDFTRAIDAENLASPGKKKTGSSPTSTSSKSKSLENFLNGPGSGGKA</sequence>
<keyword evidence="6" id="KW-0811">Translocation</keyword>
<organism evidence="10 11">
    <name type="scientific">Dehalococcoides mccartyi</name>
    <dbReference type="NCBI Taxonomy" id="61435"/>
    <lineage>
        <taxon>Bacteria</taxon>
        <taxon>Bacillati</taxon>
        <taxon>Chloroflexota</taxon>
        <taxon>Dehalococcoidia</taxon>
        <taxon>Dehalococcoidales</taxon>
        <taxon>Dehalococcoidaceae</taxon>
        <taxon>Dehalococcoides</taxon>
    </lineage>
</organism>
<keyword evidence="7 9" id="KW-0472">Membrane</keyword>
<dbReference type="Pfam" id="PF02416">
    <property type="entry name" value="TatA_B_E"/>
    <property type="match status" value="1"/>
</dbReference>
<evidence type="ECO:0000256" key="4">
    <source>
        <dbReference type="ARBA" id="ARBA00022927"/>
    </source>
</evidence>
<keyword evidence="3 9" id="KW-0812">Transmembrane</keyword>
<dbReference type="AlphaFoldDB" id="A0A0V8LXK5"/>
<evidence type="ECO:0000256" key="1">
    <source>
        <dbReference type="ARBA" id="ARBA00004167"/>
    </source>
</evidence>
<dbReference type="PATRIC" id="fig|61435.5.peg.1188"/>
<dbReference type="PANTHER" id="PTHR33162">
    <property type="entry name" value="SEC-INDEPENDENT PROTEIN TRANSLOCASE PROTEIN TATA, CHLOROPLASTIC"/>
    <property type="match status" value="1"/>
</dbReference>
<dbReference type="PANTHER" id="PTHR33162:SF1">
    <property type="entry name" value="SEC-INDEPENDENT PROTEIN TRANSLOCASE PROTEIN TATA, CHLOROPLASTIC"/>
    <property type="match status" value="1"/>
</dbReference>